<feature type="compositionally biased region" description="Pro residues" evidence="2">
    <location>
        <begin position="19"/>
        <end position="29"/>
    </location>
</feature>
<dbReference type="InterPro" id="IPR016117">
    <property type="entry name" value="ArgJ-like_dom_sf"/>
</dbReference>
<dbReference type="Pfam" id="PF03576">
    <property type="entry name" value="Peptidase_S58"/>
    <property type="match status" value="1"/>
</dbReference>
<dbReference type="Proteomes" id="UP001057498">
    <property type="component" value="Chromosome"/>
</dbReference>
<feature type="region of interest" description="Disordered" evidence="2">
    <location>
        <begin position="1"/>
        <end position="29"/>
    </location>
</feature>
<dbReference type="CDD" id="cd02252">
    <property type="entry name" value="nylC_like"/>
    <property type="match status" value="1"/>
</dbReference>
<evidence type="ECO:0000313" key="3">
    <source>
        <dbReference type="EMBL" id="BDI07406.1"/>
    </source>
</evidence>
<keyword evidence="4" id="KW-1185">Reference proteome</keyword>
<proteinExistence type="inferred from homology"/>
<dbReference type="Gene3D" id="3.60.70.12">
    <property type="entry name" value="L-amino peptidase D-ALA esterase/amidase"/>
    <property type="match status" value="1"/>
</dbReference>
<dbReference type="SUPFAM" id="SSF56266">
    <property type="entry name" value="DmpA/ArgJ-like"/>
    <property type="match status" value="1"/>
</dbReference>
<evidence type="ECO:0000256" key="1">
    <source>
        <dbReference type="ARBA" id="ARBA00007068"/>
    </source>
</evidence>
<reference evidence="3" key="1">
    <citation type="submission" date="2022-04" db="EMBL/GenBank/DDBJ databases">
        <title>Whole genome sequence of Sphaerotilus sp. FB-5.</title>
        <authorList>
            <person name="Takeda M."/>
            <person name="Narihara S."/>
            <person name="Akimoto M."/>
            <person name="Akimoto R."/>
            <person name="Nishiyashiki S."/>
            <person name="Murakami T."/>
        </authorList>
    </citation>
    <scope>NUCLEOTIDE SEQUENCE</scope>
    <source>
        <strain evidence="3">FB-5</strain>
    </source>
</reference>
<gene>
    <name evidence="3" type="ORF">CATMQ487_43760</name>
</gene>
<sequence length="362" mass="35981">MLQRSNSDFAHTGGMQTPTNPPSLPALPPLSYPGAITDVAPLKVGHFTDTRRPTGCSVVLCEAGATCGVDVRGAAPGTRETDLLRPDNLVEQVHAVLLAGGSAFGLDAAGGVMRWLEEAGHGFPVGPARVPIVPAAVLFDLLVGDHRIRPDASAGHAACAAASRSAPAQGGVGAGAGATLGKLFGVAQAMKGGIGSASLRAGRFTVGALIAVNALGDVRDPATGRLLAGSRGADGTSLRDAAARLVAGDLPAGALAGMATTIGVVATDAALTKAQANKLATMAHDGLARAISPVHTMTDGDTLFALATGTAEGHADLTVLGALAAEVTARAIVNAITAATGLTLPDGTRLPAATDLNRLERH</sequence>
<accession>A0ABM7YS32</accession>
<evidence type="ECO:0000313" key="4">
    <source>
        <dbReference type="Proteomes" id="UP001057498"/>
    </source>
</evidence>
<dbReference type="PANTHER" id="PTHR36512">
    <property type="entry name" value="D-AMINOPEPTIDASE"/>
    <property type="match status" value="1"/>
</dbReference>
<comment type="similarity">
    <text evidence="1">Belongs to the peptidase S58 family.</text>
</comment>
<dbReference type="InterPro" id="IPR005321">
    <property type="entry name" value="Peptidase_S58_DmpA"/>
</dbReference>
<organism evidence="3 4">
    <name type="scientific">Sphaerotilus microaerophilus</name>
    <dbReference type="NCBI Taxonomy" id="2914710"/>
    <lineage>
        <taxon>Bacteria</taxon>
        <taxon>Pseudomonadati</taxon>
        <taxon>Pseudomonadota</taxon>
        <taxon>Betaproteobacteria</taxon>
        <taxon>Burkholderiales</taxon>
        <taxon>Sphaerotilaceae</taxon>
        <taxon>Sphaerotilus</taxon>
    </lineage>
</organism>
<dbReference type="EMBL" id="AP025730">
    <property type="protein sequence ID" value="BDI07406.1"/>
    <property type="molecule type" value="Genomic_DNA"/>
</dbReference>
<dbReference type="PANTHER" id="PTHR36512:SF3">
    <property type="entry name" value="BLR5678 PROTEIN"/>
    <property type="match status" value="1"/>
</dbReference>
<protein>
    <submittedName>
        <fullName evidence="3">Peptidase S58</fullName>
    </submittedName>
</protein>
<evidence type="ECO:0000256" key="2">
    <source>
        <dbReference type="SAM" id="MobiDB-lite"/>
    </source>
</evidence>
<name>A0ABM7YS32_9BURK</name>